<evidence type="ECO:0000313" key="2">
    <source>
        <dbReference type="Proteomes" id="UP000263900"/>
    </source>
</evidence>
<reference evidence="1 2" key="1">
    <citation type="submission" date="2018-09" db="EMBL/GenBank/DDBJ databases">
        <title>Genome sequencing of strain 6GH32-13.</title>
        <authorList>
            <person name="Weon H.-Y."/>
            <person name="Heo J."/>
            <person name="Kwon S.-W."/>
        </authorList>
    </citation>
    <scope>NUCLEOTIDE SEQUENCE [LARGE SCALE GENOMIC DNA]</scope>
    <source>
        <strain evidence="1 2">5GH32-13</strain>
    </source>
</reference>
<sequence>MKPISKARYMGVILLLLSANFGYSQWSDGPFLSLAGQVGMPINKEIKAYKWGAGGVGKFALPLGASDYCTVSMNAISINGSYNGKGLKERDVLSGMMGYRYDFRKEDTYSYFYMEPQIGWAFVGTDYNSFCYMPAVGYSLNGKVDFSAFYYTTTANPMMAKISVAGVMVAYNLHFARKLSD</sequence>
<dbReference type="Proteomes" id="UP000263900">
    <property type="component" value="Chromosome"/>
</dbReference>
<proteinExistence type="predicted"/>
<dbReference type="KEGG" id="pseg:D3H65_10755"/>
<dbReference type="EMBL" id="CP032157">
    <property type="protein sequence ID" value="AXY74427.1"/>
    <property type="molecule type" value="Genomic_DNA"/>
</dbReference>
<dbReference type="RefSeq" id="WP_119050314.1">
    <property type="nucleotide sequence ID" value="NZ_CP032157.1"/>
</dbReference>
<protein>
    <recommendedName>
        <fullName evidence="3">Outer membrane protein beta-barrel domain-containing protein</fullName>
    </recommendedName>
</protein>
<accession>A0A3B7ML72</accession>
<dbReference type="AlphaFoldDB" id="A0A3B7ML72"/>
<gene>
    <name evidence="1" type="ORF">D3H65_10755</name>
</gene>
<keyword evidence="2" id="KW-1185">Reference proteome</keyword>
<organism evidence="1 2">
    <name type="scientific">Paraflavitalea soli</name>
    <dbReference type="NCBI Taxonomy" id="2315862"/>
    <lineage>
        <taxon>Bacteria</taxon>
        <taxon>Pseudomonadati</taxon>
        <taxon>Bacteroidota</taxon>
        <taxon>Chitinophagia</taxon>
        <taxon>Chitinophagales</taxon>
        <taxon>Chitinophagaceae</taxon>
        <taxon>Paraflavitalea</taxon>
    </lineage>
</organism>
<evidence type="ECO:0008006" key="3">
    <source>
        <dbReference type="Google" id="ProtNLM"/>
    </source>
</evidence>
<evidence type="ECO:0000313" key="1">
    <source>
        <dbReference type="EMBL" id="AXY74427.1"/>
    </source>
</evidence>
<name>A0A3B7ML72_9BACT</name>